<name>A0ABV8LLW0_9ACTN</name>
<keyword evidence="4" id="KW-1185">Reference proteome</keyword>
<sequence length="408" mass="42975">MAGRNARWRVTDLPTTKVGVERVFTYFIAGVRLGTVAQMVPAVRVGLASSPNDAAYLACWLAAACASVAVSVATLIRQRPLGAVASAADFALACALLVLAPQVLVAGERFGTWVAYQPGYALSVILTASGVRSLVLWAGSLLGVVICYLVYLGDAGAGMATTAIGNELTYVVYAVVARMLFNYIRRIAHDADSSRALVAELARVEEERRARVLMHNGVAVMQLLANSSPGEPRSGLADLAEVEVQRMRAYLRGRPSPAYEADGGGQVTLAPLAERMCDRFADLHADTLLDLGATVRLPREDAEAVENALESLLLNVRAHARAHNVVVHLDEDLHGRWALTVSDDGVGYDPASVALGVGLRDVVIGELQSRGLDVAIASAPGEGTTVTISGSGLRRGRGDGGDRLAGAR</sequence>
<feature type="transmembrane region" description="Helical" evidence="2">
    <location>
        <begin position="23"/>
        <end position="43"/>
    </location>
</feature>
<keyword evidence="3" id="KW-0067">ATP-binding</keyword>
<feature type="transmembrane region" description="Helical" evidence="2">
    <location>
        <begin position="157"/>
        <end position="176"/>
    </location>
</feature>
<evidence type="ECO:0000313" key="4">
    <source>
        <dbReference type="Proteomes" id="UP001595816"/>
    </source>
</evidence>
<keyword evidence="2" id="KW-0472">Membrane</keyword>
<comment type="caution">
    <text evidence="3">The sequence shown here is derived from an EMBL/GenBank/DDBJ whole genome shotgun (WGS) entry which is preliminary data.</text>
</comment>
<evidence type="ECO:0000256" key="1">
    <source>
        <dbReference type="SAM" id="MobiDB-lite"/>
    </source>
</evidence>
<dbReference type="Proteomes" id="UP001595816">
    <property type="component" value="Unassembled WGS sequence"/>
</dbReference>
<accession>A0ABV8LLW0</accession>
<feature type="transmembrane region" description="Helical" evidence="2">
    <location>
        <begin position="55"/>
        <end position="76"/>
    </location>
</feature>
<dbReference type="InterPro" id="IPR036890">
    <property type="entry name" value="HATPase_C_sf"/>
</dbReference>
<keyword evidence="3" id="KW-0547">Nucleotide-binding</keyword>
<dbReference type="RefSeq" id="WP_253755501.1">
    <property type="nucleotide sequence ID" value="NZ_JAMZDZ010000001.1"/>
</dbReference>
<reference evidence="4" key="1">
    <citation type="journal article" date="2019" name="Int. J. Syst. Evol. Microbiol.">
        <title>The Global Catalogue of Microorganisms (GCM) 10K type strain sequencing project: providing services to taxonomists for standard genome sequencing and annotation.</title>
        <authorList>
            <consortium name="The Broad Institute Genomics Platform"/>
            <consortium name="The Broad Institute Genome Sequencing Center for Infectious Disease"/>
            <person name="Wu L."/>
            <person name="Ma J."/>
        </authorList>
    </citation>
    <scope>NUCLEOTIDE SEQUENCE [LARGE SCALE GENOMIC DNA]</scope>
    <source>
        <strain evidence="4">CGMCC 4.7289</strain>
    </source>
</reference>
<protein>
    <submittedName>
        <fullName evidence="3">ATP-binding protein</fullName>
    </submittedName>
</protein>
<dbReference type="SUPFAM" id="SSF55874">
    <property type="entry name" value="ATPase domain of HSP90 chaperone/DNA topoisomerase II/histidine kinase"/>
    <property type="match status" value="1"/>
</dbReference>
<proteinExistence type="predicted"/>
<keyword evidence="2" id="KW-1133">Transmembrane helix</keyword>
<evidence type="ECO:0000313" key="3">
    <source>
        <dbReference type="EMBL" id="MFC4131725.1"/>
    </source>
</evidence>
<dbReference type="Gene3D" id="3.30.565.10">
    <property type="entry name" value="Histidine kinase-like ATPase, C-terminal domain"/>
    <property type="match status" value="1"/>
</dbReference>
<dbReference type="GO" id="GO:0005524">
    <property type="term" value="F:ATP binding"/>
    <property type="evidence" value="ECO:0007669"/>
    <property type="project" value="UniProtKB-KW"/>
</dbReference>
<feature type="transmembrane region" description="Helical" evidence="2">
    <location>
        <begin position="83"/>
        <end position="104"/>
    </location>
</feature>
<dbReference type="EMBL" id="JBHSAY010000006">
    <property type="protein sequence ID" value="MFC4131725.1"/>
    <property type="molecule type" value="Genomic_DNA"/>
</dbReference>
<keyword evidence="2" id="KW-0812">Transmembrane</keyword>
<evidence type="ECO:0000256" key="2">
    <source>
        <dbReference type="SAM" id="Phobius"/>
    </source>
</evidence>
<gene>
    <name evidence="3" type="ORF">ACFOZ4_14045</name>
</gene>
<organism evidence="3 4">
    <name type="scientific">Hamadaea flava</name>
    <dbReference type="NCBI Taxonomy" id="1742688"/>
    <lineage>
        <taxon>Bacteria</taxon>
        <taxon>Bacillati</taxon>
        <taxon>Actinomycetota</taxon>
        <taxon>Actinomycetes</taxon>
        <taxon>Micromonosporales</taxon>
        <taxon>Micromonosporaceae</taxon>
        <taxon>Hamadaea</taxon>
    </lineage>
</organism>
<feature type="region of interest" description="Disordered" evidence="1">
    <location>
        <begin position="387"/>
        <end position="408"/>
    </location>
</feature>